<evidence type="ECO:0000313" key="1">
    <source>
        <dbReference type="EMBL" id="MPY51975.1"/>
    </source>
</evidence>
<organism evidence="1 2">
    <name type="scientific">Streptomyces acidicola</name>
    <dbReference type="NCBI Taxonomy" id="2596892"/>
    <lineage>
        <taxon>Bacteria</taxon>
        <taxon>Bacillati</taxon>
        <taxon>Actinomycetota</taxon>
        <taxon>Actinomycetes</taxon>
        <taxon>Kitasatosporales</taxon>
        <taxon>Streptomycetaceae</taxon>
        <taxon>Streptomyces</taxon>
    </lineage>
</organism>
<sequence length="77" mass="8552">MYNMRAERRETENGPGLLWHVLDRDGRSLCGQKATVSPEGAMEREDYCHLCMKDVAATVGASFAGAPPYAHRGERRA</sequence>
<gene>
    <name evidence="1" type="ORF">FPZ41_26785</name>
</gene>
<protein>
    <submittedName>
        <fullName evidence="1">Uncharacterized protein</fullName>
    </submittedName>
</protein>
<dbReference type="Proteomes" id="UP000373149">
    <property type="component" value="Unassembled WGS sequence"/>
</dbReference>
<name>A0A5N8X0K4_9ACTN</name>
<keyword evidence="2" id="KW-1185">Reference proteome</keyword>
<accession>A0A5N8X0K4</accession>
<dbReference type="RefSeq" id="WP_152866234.1">
    <property type="nucleotide sequence ID" value="NZ_VMNX01000116.1"/>
</dbReference>
<comment type="caution">
    <text evidence="1">The sequence shown here is derived from an EMBL/GenBank/DDBJ whole genome shotgun (WGS) entry which is preliminary data.</text>
</comment>
<dbReference type="AlphaFoldDB" id="A0A5N8X0K4"/>
<proteinExistence type="predicted"/>
<dbReference type="EMBL" id="VMNX01000116">
    <property type="protein sequence ID" value="MPY51975.1"/>
    <property type="molecule type" value="Genomic_DNA"/>
</dbReference>
<reference evidence="1 2" key="1">
    <citation type="submission" date="2019-09" db="EMBL/GenBank/DDBJ databases">
        <authorList>
            <person name="Duangmal K."/>
            <person name="Teo W.F.A."/>
            <person name="Lipun K."/>
        </authorList>
    </citation>
    <scope>NUCLEOTIDE SEQUENCE [LARGE SCALE GENOMIC DNA]</scope>
    <source>
        <strain evidence="1 2">K1PN6</strain>
    </source>
</reference>
<evidence type="ECO:0000313" key="2">
    <source>
        <dbReference type="Proteomes" id="UP000373149"/>
    </source>
</evidence>